<evidence type="ECO:0000259" key="4">
    <source>
        <dbReference type="PROSITE" id="PS50235"/>
    </source>
</evidence>
<organism evidence="5 6">
    <name type="scientific">Dillenia turbinata</name>
    <dbReference type="NCBI Taxonomy" id="194707"/>
    <lineage>
        <taxon>Eukaryota</taxon>
        <taxon>Viridiplantae</taxon>
        <taxon>Streptophyta</taxon>
        <taxon>Embryophyta</taxon>
        <taxon>Tracheophyta</taxon>
        <taxon>Spermatophyta</taxon>
        <taxon>Magnoliopsida</taxon>
        <taxon>eudicotyledons</taxon>
        <taxon>Gunneridae</taxon>
        <taxon>Pentapetalae</taxon>
        <taxon>Dilleniales</taxon>
        <taxon>Dilleniaceae</taxon>
        <taxon>Dillenia</taxon>
    </lineage>
</organism>
<comment type="catalytic activity">
    <reaction evidence="2">
        <text>Thiol-dependent hydrolysis of ester, thioester, amide, peptide and isopeptide bonds formed by the C-terminal Gly of ubiquitin (a 76-residue protein attached to proteins as an intracellular targeting signal).</text>
        <dbReference type="EC" id="3.4.19.12"/>
    </reaction>
</comment>
<feature type="region of interest" description="Disordered" evidence="3">
    <location>
        <begin position="750"/>
        <end position="774"/>
    </location>
</feature>
<feature type="compositionally biased region" description="Basic and acidic residues" evidence="3">
    <location>
        <begin position="828"/>
        <end position="838"/>
    </location>
</feature>
<evidence type="ECO:0000313" key="6">
    <source>
        <dbReference type="Proteomes" id="UP001370490"/>
    </source>
</evidence>
<keyword evidence="2" id="KW-0645">Protease</keyword>
<dbReference type="PROSITE" id="PS50235">
    <property type="entry name" value="USP_3"/>
    <property type="match status" value="1"/>
</dbReference>
<comment type="caution">
    <text evidence="5">The sequence shown here is derived from an EMBL/GenBank/DDBJ whole genome shotgun (WGS) entry which is preliminary data.</text>
</comment>
<dbReference type="PROSITE" id="PS00972">
    <property type="entry name" value="USP_1"/>
    <property type="match status" value="1"/>
</dbReference>
<keyword evidence="2" id="KW-0788">Thiol protease</keyword>
<dbReference type="Proteomes" id="UP001370490">
    <property type="component" value="Unassembled WGS sequence"/>
</dbReference>
<feature type="region of interest" description="Disordered" evidence="3">
    <location>
        <begin position="815"/>
        <end position="844"/>
    </location>
</feature>
<dbReference type="GO" id="GO:0016579">
    <property type="term" value="P:protein deubiquitination"/>
    <property type="evidence" value="ECO:0007669"/>
    <property type="project" value="InterPro"/>
</dbReference>
<dbReference type="GO" id="GO:0004843">
    <property type="term" value="F:cysteine-type deubiquitinase activity"/>
    <property type="evidence" value="ECO:0007669"/>
    <property type="project" value="UniProtKB-UniRule"/>
</dbReference>
<keyword evidence="6" id="KW-1185">Reference proteome</keyword>
<sequence>MDNLIGKRETKVEQTERIEISAADSFFQRKIQFHLARKPYNTFSDSKGDFKLETLNPNSSTPQKPSTPFKKSDVSDSFERGLDPELSFDITFRRILDGNVNQQGAGLENLGNTCFLNSVLQCLTYTEPLAAYLQSGKHQNSCHIAGFCALCAIQKHVSRALQSTGRILAPKDLVSNLRCISRNFRNARQEDAHEYMVNLLESMHKCCLPSGVPSESPVAYEKSLVHKIFGGRLRSQVKCMQCSYCSNKFDPFLDLSLEIVKADSLHKALLHFTAVEQLDGGERQYNCQRCKQKVKAVKQLKVHKAPYVLTIHLKRFDSHIAGQKIDKRIHFGPTLDLTPFVSDSNEGDLKYTLYGVLVHAGWSTHSGHYYCFVRTSSGLWYSLDDNRVVQVSERTVLDQKAYMLFYVRDRKRCLPKKPVDTVEKQGIVANGIGNKFYSTSGKIIKEAAQNSLTEKRFGSTAILGTVTSSNAIRACSSNESVLTEISSPKTDGRRVAECLTMKRAPALEAPSEVPLINNPVKEHSSVKPKIEQHALEGLQSSTAIVAGSGSTPVLEIHSGVTAFTETKIVDDGNAKELSVSVERASKLNTLENSNSDKPAKGDVTSKIKVPPTEQVLAEKIVMDINSRESYNEMRQVGDAPAKKISRNLSSDKSAVLGENMIETKLVESTGVPIARNGDSQMKAVKGKPNQKRCKSKRMLLKYQLRGMHLSSHILYASSLGVRKKKHKRNKLHTSAVELNLECVFDGPSTSEETQTVFTTPTRLKRKKEKSSSKMVDNVVASENTNHVKDNNAMETAPRQMGGRSDQNGSILATDEQQCRSLVSGSAPNERDAKPDSFKHKSQTSMENSFQVTRWDGSKSDFLLPHLLGSSSSMSIGYIADEWDEEYDRGKRKKVRGPKHIFGGPNLFQEIANQKCQKKKAKKMHHQHRHGNRPFRI</sequence>
<proteinExistence type="inferred from homology"/>
<dbReference type="Gene3D" id="3.90.70.10">
    <property type="entry name" value="Cysteine proteinases"/>
    <property type="match status" value="1"/>
</dbReference>
<feature type="region of interest" description="Disordered" evidence="3">
    <location>
        <begin position="51"/>
        <end position="78"/>
    </location>
</feature>
<dbReference type="Pfam" id="PF00443">
    <property type="entry name" value="UCH"/>
    <property type="match status" value="1"/>
</dbReference>
<comment type="similarity">
    <text evidence="1 2">Belongs to the peptidase C19 family.</text>
</comment>
<keyword evidence="2 5" id="KW-0378">Hydrolase</keyword>
<feature type="compositionally biased region" description="Polar residues" evidence="3">
    <location>
        <begin position="55"/>
        <end position="66"/>
    </location>
</feature>
<evidence type="ECO:0000313" key="5">
    <source>
        <dbReference type="EMBL" id="KAK6944358.1"/>
    </source>
</evidence>
<dbReference type="InterPro" id="IPR018200">
    <property type="entry name" value="USP_CS"/>
</dbReference>
<gene>
    <name evidence="5" type="ORF">RJ641_025460</name>
</gene>
<feature type="compositionally biased region" description="Polar residues" evidence="3">
    <location>
        <begin position="815"/>
        <end position="826"/>
    </location>
</feature>
<feature type="compositionally biased region" description="Polar residues" evidence="3">
    <location>
        <begin position="750"/>
        <end position="761"/>
    </location>
</feature>
<dbReference type="AlphaFoldDB" id="A0AAN8ZRP2"/>
<dbReference type="PANTHER" id="PTHR24006:SF663">
    <property type="entry name" value="UBIQUITIN CARBOXYL-TERMINAL HYDROLASE 23"/>
    <property type="match status" value="1"/>
</dbReference>
<dbReference type="CDD" id="cd02661">
    <property type="entry name" value="Peptidase_C19E"/>
    <property type="match status" value="1"/>
</dbReference>
<evidence type="ECO:0000256" key="3">
    <source>
        <dbReference type="SAM" id="MobiDB-lite"/>
    </source>
</evidence>
<dbReference type="FunFam" id="3.90.70.10:FF:000078">
    <property type="entry name" value="Ubiquitin carboxyl-terminal hydrolase 23"/>
    <property type="match status" value="1"/>
</dbReference>
<dbReference type="InterPro" id="IPR038765">
    <property type="entry name" value="Papain-like_cys_pep_sf"/>
</dbReference>
<dbReference type="PROSITE" id="PS00973">
    <property type="entry name" value="USP_2"/>
    <property type="match status" value="1"/>
</dbReference>
<dbReference type="InterPro" id="IPR028889">
    <property type="entry name" value="USP"/>
</dbReference>
<dbReference type="GO" id="GO:0006508">
    <property type="term" value="P:proteolysis"/>
    <property type="evidence" value="ECO:0007669"/>
    <property type="project" value="UniProtKB-KW"/>
</dbReference>
<dbReference type="EC" id="3.4.19.12" evidence="2"/>
<dbReference type="InterPro" id="IPR001394">
    <property type="entry name" value="Peptidase_C19_UCH"/>
</dbReference>
<dbReference type="EMBL" id="JBAMMX010000003">
    <property type="protein sequence ID" value="KAK6944358.1"/>
    <property type="molecule type" value="Genomic_DNA"/>
</dbReference>
<evidence type="ECO:0000256" key="1">
    <source>
        <dbReference type="ARBA" id="ARBA00009085"/>
    </source>
</evidence>
<keyword evidence="2" id="KW-0833">Ubl conjugation pathway</keyword>
<dbReference type="PANTHER" id="PTHR24006">
    <property type="entry name" value="UBIQUITIN CARBOXYL-TERMINAL HYDROLASE"/>
    <property type="match status" value="1"/>
</dbReference>
<accession>A0AAN8ZRP2</accession>
<name>A0AAN8ZRP2_9MAGN</name>
<reference evidence="5 6" key="1">
    <citation type="submission" date="2023-12" db="EMBL/GenBank/DDBJ databases">
        <title>A high-quality genome assembly for Dillenia turbinata (Dilleniales).</title>
        <authorList>
            <person name="Chanderbali A."/>
        </authorList>
    </citation>
    <scope>NUCLEOTIDE SEQUENCE [LARGE SCALE GENOMIC DNA]</scope>
    <source>
        <strain evidence="5">LSX21</strain>
        <tissue evidence="5">Leaf</tissue>
    </source>
</reference>
<comment type="function">
    <text evidence="2">Recognizes and hydrolyzes the peptide bond at the C-terminal Gly of ubiquitin. Involved in the processing of poly-ubiquitin precursors as well as that of ubiquitinated proteins.</text>
</comment>
<dbReference type="GO" id="GO:0005829">
    <property type="term" value="C:cytosol"/>
    <property type="evidence" value="ECO:0007669"/>
    <property type="project" value="TreeGrafter"/>
</dbReference>
<dbReference type="InterPro" id="IPR050164">
    <property type="entry name" value="Peptidase_C19"/>
</dbReference>
<dbReference type="GO" id="GO:0005634">
    <property type="term" value="C:nucleus"/>
    <property type="evidence" value="ECO:0007669"/>
    <property type="project" value="TreeGrafter"/>
</dbReference>
<dbReference type="SUPFAM" id="SSF54001">
    <property type="entry name" value="Cysteine proteinases"/>
    <property type="match status" value="1"/>
</dbReference>
<evidence type="ECO:0000256" key="2">
    <source>
        <dbReference type="RuleBase" id="RU366025"/>
    </source>
</evidence>
<feature type="domain" description="USP" evidence="4">
    <location>
        <begin position="105"/>
        <end position="409"/>
    </location>
</feature>
<protein>
    <recommendedName>
        <fullName evidence="2">Ubiquitin carboxyl-terminal hydrolase</fullName>
        <ecNumber evidence="2">3.4.19.12</ecNumber>
    </recommendedName>
</protein>